<dbReference type="SUPFAM" id="SSF52540">
    <property type="entry name" value="P-loop containing nucleoside triphosphate hydrolases"/>
    <property type="match status" value="1"/>
</dbReference>
<sequence length="194" mass="22536">MRLLPKKLENPALTYYVITGGLGVGKTTLLNELSSRGFKTVPEDARRIIKEQMKIGGDGLPWENKALYAQLMFDASLASYQRVAREMTSHIVFFDRGILDTICYMEMENIPVSEELNKRTKGNPYAQKVFILPPWEEIYELDNERKQTWEEAVYTFDKMKHTYLHYGYEVVEVPKDTIENRGRFISDIVISNLL</sequence>
<dbReference type="Pfam" id="PF13521">
    <property type="entry name" value="AAA_28"/>
    <property type="match status" value="1"/>
</dbReference>
<protein>
    <submittedName>
        <fullName evidence="2">ATPase</fullName>
    </submittedName>
</protein>
<gene>
    <name evidence="2" type="ORF">FAZ19_06855</name>
</gene>
<dbReference type="AlphaFoldDB" id="A0A4U0H5Y0"/>
<evidence type="ECO:0000313" key="2">
    <source>
        <dbReference type="EMBL" id="TJY66634.1"/>
    </source>
</evidence>
<organism evidence="2 3">
    <name type="scientific">Sphingobacterium alkalisoli</name>
    <dbReference type="NCBI Taxonomy" id="1874115"/>
    <lineage>
        <taxon>Bacteria</taxon>
        <taxon>Pseudomonadati</taxon>
        <taxon>Bacteroidota</taxon>
        <taxon>Sphingobacteriia</taxon>
        <taxon>Sphingobacteriales</taxon>
        <taxon>Sphingobacteriaceae</taxon>
        <taxon>Sphingobacterium</taxon>
    </lineage>
</organism>
<keyword evidence="3" id="KW-1185">Reference proteome</keyword>
<proteinExistence type="predicted"/>
<dbReference type="Gene3D" id="3.40.50.300">
    <property type="entry name" value="P-loop containing nucleotide triphosphate hydrolases"/>
    <property type="match status" value="1"/>
</dbReference>
<comment type="caution">
    <text evidence="2">The sequence shown here is derived from an EMBL/GenBank/DDBJ whole genome shotgun (WGS) entry which is preliminary data.</text>
</comment>
<feature type="domain" description="NadR/Ttd14 AAA" evidence="1">
    <location>
        <begin position="16"/>
        <end position="181"/>
    </location>
</feature>
<evidence type="ECO:0000313" key="3">
    <source>
        <dbReference type="Proteomes" id="UP000309872"/>
    </source>
</evidence>
<dbReference type="InterPro" id="IPR027417">
    <property type="entry name" value="P-loop_NTPase"/>
</dbReference>
<dbReference type="RefSeq" id="WP_136819983.1">
    <property type="nucleotide sequence ID" value="NZ_BMJX01000002.1"/>
</dbReference>
<evidence type="ECO:0000259" key="1">
    <source>
        <dbReference type="Pfam" id="PF13521"/>
    </source>
</evidence>
<reference evidence="2 3" key="1">
    <citation type="submission" date="2019-04" db="EMBL/GenBank/DDBJ databases">
        <title>Sphingobacterium olei sp. nov., isolated from oil-contaminated soil.</title>
        <authorList>
            <person name="Liu B."/>
        </authorList>
    </citation>
    <scope>NUCLEOTIDE SEQUENCE [LARGE SCALE GENOMIC DNA]</scope>
    <source>
        <strain evidence="2 3">Y3L14</strain>
    </source>
</reference>
<accession>A0A4U0H5Y0</accession>
<dbReference type="EMBL" id="SUKA01000002">
    <property type="protein sequence ID" value="TJY66634.1"/>
    <property type="molecule type" value="Genomic_DNA"/>
</dbReference>
<dbReference type="InterPro" id="IPR038727">
    <property type="entry name" value="NadR/Ttd14_AAA_dom"/>
</dbReference>
<name>A0A4U0H5Y0_9SPHI</name>
<dbReference type="OrthoDB" id="5638848at2"/>
<dbReference type="Proteomes" id="UP000309872">
    <property type="component" value="Unassembled WGS sequence"/>
</dbReference>